<dbReference type="STRING" id="1081108.A0A168I046"/>
<dbReference type="AlphaFoldDB" id="A0A168I046"/>
<dbReference type="OrthoDB" id="429932at2759"/>
<keyword evidence="5" id="KW-1185">Reference proteome</keyword>
<dbReference type="Proteomes" id="UP000076881">
    <property type="component" value="Unassembled WGS sequence"/>
</dbReference>
<dbReference type="SUPFAM" id="SSF55874">
    <property type="entry name" value="ATPase domain of HSP90 chaperone/DNA topoisomerase II/histidine kinase"/>
    <property type="match status" value="1"/>
</dbReference>
<dbReference type="PANTHER" id="PTHR10073:SF47">
    <property type="entry name" value="DNA MISMATCH REPAIR PROTEIN MLH3"/>
    <property type="match status" value="1"/>
</dbReference>
<dbReference type="InterPro" id="IPR036890">
    <property type="entry name" value="HATPase_C_sf"/>
</dbReference>
<reference evidence="4 5" key="1">
    <citation type="journal article" date="2016" name="Genome Biol. Evol.">
        <title>Divergent and convergent evolution of fungal pathogenicity.</title>
        <authorList>
            <person name="Shang Y."/>
            <person name="Xiao G."/>
            <person name="Zheng P."/>
            <person name="Cen K."/>
            <person name="Zhan S."/>
            <person name="Wang C."/>
        </authorList>
    </citation>
    <scope>NUCLEOTIDE SEQUENCE [LARGE SCALE GENOMIC DNA]</scope>
    <source>
        <strain evidence="4 5">RCEF 1005</strain>
    </source>
</reference>
<comment type="similarity">
    <text evidence="1">Belongs to the DNA mismatch repair MutL/HexB family.</text>
</comment>
<feature type="region of interest" description="Disordered" evidence="2">
    <location>
        <begin position="391"/>
        <end position="410"/>
    </location>
</feature>
<comment type="caution">
    <text evidence="4">The sequence shown here is derived from an EMBL/GenBank/DDBJ whole genome shotgun (WGS) entry which is preliminary data.</text>
</comment>
<dbReference type="InterPro" id="IPR038973">
    <property type="entry name" value="MutL/Mlh/Pms-like"/>
</dbReference>
<feature type="domain" description="MutL C-terminal dimerisation" evidence="3">
    <location>
        <begin position="568"/>
        <end position="722"/>
    </location>
</feature>
<dbReference type="Gene3D" id="3.30.1540.20">
    <property type="entry name" value="MutL, C-terminal domain, dimerisation subdomain"/>
    <property type="match status" value="2"/>
</dbReference>
<dbReference type="GO" id="GO:0140664">
    <property type="term" value="F:ATP-dependent DNA damage sensor activity"/>
    <property type="evidence" value="ECO:0007669"/>
    <property type="project" value="InterPro"/>
</dbReference>
<dbReference type="Gene3D" id="3.30.565.10">
    <property type="entry name" value="Histidine kinase-like ATPase, C-terminal domain"/>
    <property type="match status" value="1"/>
</dbReference>
<dbReference type="GO" id="GO:0016887">
    <property type="term" value="F:ATP hydrolysis activity"/>
    <property type="evidence" value="ECO:0007669"/>
    <property type="project" value="InterPro"/>
</dbReference>
<evidence type="ECO:0000256" key="1">
    <source>
        <dbReference type="ARBA" id="ARBA00006082"/>
    </source>
</evidence>
<feature type="compositionally biased region" description="Basic residues" evidence="2">
    <location>
        <begin position="391"/>
        <end position="400"/>
    </location>
</feature>
<dbReference type="SMART" id="SM00853">
    <property type="entry name" value="MutL_C"/>
    <property type="match status" value="1"/>
</dbReference>
<evidence type="ECO:0000256" key="2">
    <source>
        <dbReference type="SAM" id="MobiDB-lite"/>
    </source>
</evidence>
<dbReference type="GO" id="GO:0032300">
    <property type="term" value="C:mismatch repair complex"/>
    <property type="evidence" value="ECO:0007669"/>
    <property type="project" value="InterPro"/>
</dbReference>
<dbReference type="PANTHER" id="PTHR10073">
    <property type="entry name" value="DNA MISMATCH REPAIR PROTEIN MLH, PMS, MUTL"/>
    <property type="match status" value="1"/>
</dbReference>
<sequence>MSIRRLPCDVIEKIASSSTIVSLNGAVSGLVRNSLDADARRVNITLDYARGNCIVEDDGEGISAEEFGTHRNLAKPNSMSCEQPALTSCSPVRIGTSRFPHSSSYHGRHGNFLASLAALSLLIISSNTGEEGRHSSVAIRRGDVISRETTTPAPRCEFSTGTRVAVFDLFGSMPVRVKHRVSMFSTASCLEKEFQALAYELTALLLAWPTSVSVTLREARPDYQLRLRSFGGVALDQRTFRLFMQAGLSGSNEAASWIPVAASDCNISVEGCISTIPVATRKSQFISLGVHPMERSLGSNILFEEVNEIFASSSFGLIESTAPGEAPANGQVPAQWKPKKGLEKWPMFYLKFKCNGVEAEDIFRPHSPTLATLTSLLRAVCYAFLKKHNMRPQKRARNRQRPSPLEANGWPSFIQADQAGASAHSASGNTPSLLDDVRRAKVGHRANVILPRYYNGRHLIGSGGQLLRIPFVENSDEQYGDNDDHLVQTDPMKTFEILGTHREEGTDQWLDKLIQFWKNPVFETVEPAVHRLPTNTEFEYCKDNSRQSASTATISGQISKRCLTKAEVIAQVDSKFILIKLPLATAAGNIRSRFNQIQYALFAVDQHAADERCRLEELMACYFEPIEGNPSPVVEPLDVSLLLDISPKEVHMFARRQSFWGSWGIRYQLPNVEPGRQEEEPLARIMVTALPPSIFERCRGEPRLLLDLLRGDMWSVEDNARLESAKPEPKANFYGCPPGLLELLHSRACRSERTSFHSVRIKLADQGYTGAIMFNDELTLAECTSLIRRLAQCSLPFQCAHGRPSMAPLVDLGSKAHGVIRTLPGRGFQDSDAVPVMPNLNAWRAWMS</sequence>
<dbReference type="GO" id="GO:0005524">
    <property type="term" value="F:ATP binding"/>
    <property type="evidence" value="ECO:0007669"/>
    <property type="project" value="InterPro"/>
</dbReference>
<dbReference type="GO" id="GO:0006298">
    <property type="term" value="P:mismatch repair"/>
    <property type="evidence" value="ECO:0007669"/>
    <property type="project" value="InterPro"/>
</dbReference>
<protein>
    <submittedName>
        <fullName evidence="4">DNA mismatch repair protein</fullName>
    </submittedName>
</protein>
<name>A0A168I046_CORDF</name>
<organism evidence="4 5">
    <name type="scientific">Akanthomyces lecanii RCEF 1005</name>
    <dbReference type="NCBI Taxonomy" id="1081108"/>
    <lineage>
        <taxon>Eukaryota</taxon>
        <taxon>Fungi</taxon>
        <taxon>Dikarya</taxon>
        <taxon>Ascomycota</taxon>
        <taxon>Pezizomycotina</taxon>
        <taxon>Sordariomycetes</taxon>
        <taxon>Hypocreomycetidae</taxon>
        <taxon>Hypocreales</taxon>
        <taxon>Cordycipitaceae</taxon>
        <taxon>Akanthomyces</taxon>
        <taxon>Cordyceps confragosa</taxon>
    </lineage>
</organism>
<gene>
    <name evidence="4" type="ORF">LEL_05369</name>
</gene>
<dbReference type="InterPro" id="IPR037198">
    <property type="entry name" value="MutL_C_sf"/>
</dbReference>
<accession>A0A168I046</accession>
<evidence type="ECO:0000259" key="3">
    <source>
        <dbReference type="SMART" id="SM00853"/>
    </source>
</evidence>
<proteinExistence type="inferred from homology"/>
<dbReference type="Pfam" id="PF13589">
    <property type="entry name" value="HATPase_c_3"/>
    <property type="match status" value="1"/>
</dbReference>
<dbReference type="InterPro" id="IPR014790">
    <property type="entry name" value="MutL_C"/>
</dbReference>
<evidence type="ECO:0000313" key="5">
    <source>
        <dbReference type="Proteomes" id="UP000076881"/>
    </source>
</evidence>
<dbReference type="SUPFAM" id="SSF118116">
    <property type="entry name" value="DNA mismatch repair protein MutL"/>
    <property type="match status" value="2"/>
</dbReference>
<dbReference type="EMBL" id="AZHF01000003">
    <property type="protein sequence ID" value="OAA78546.1"/>
    <property type="molecule type" value="Genomic_DNA"/>
</dbReference>
<dbReference type="InterPro" id="IPR042120">
    <property type="entry name" value="MutL_C_dimsub"/>
</dbReference>
<evidence type="ECO:0000313" key="4">
    <source>
        <dbReference type="EMBL" id="OAA78546.1"/>
    </source>
</evidence>